<feature type="chain" id="PRO_5047266811" description="N-acetylmuramoyl-L-alanine amidase" evidence="5">
    <location>
        <begin position="28"/>
        <end position="304"/>
    </location>
</feature>
<dbReference type="SUPFAM" id="SSF55846">
    <property type="entry name" value="N-acetylmuramoyl-L-alanine amidase-like"/>
    <property type="match status" value="1"/>
</dbReference>
<dbReference type="RefSeq" id="WP_377185823.1">
    <property type="nucleotide sequence ID" value="NZ_JBHUPD010000002.1"/>
</dbReference>
<feature type="signal peptide" evidence="5">
    <location>
        <begin position="1"/>
        <end position="27"/>
    </location>
</feature>
<organism evidence="7 8">
    <name type="scientific">Mucilaginibacter ximonensis</name>
    <dbReference type="NCBI Taxonomy" id="538021"/>
    <lineage>
        <taxon>Bacteria</taxon>
        <taxon>Pseudomonadati</taxon>
        <taxon>Bacteroidota</taxon>
        <taxon>Sphingobacteriia</taxon>
        <taxon>Sphingobacteriales</taxon>
        <taxon>Sphingobacteriaceae</taxon>
        <taxon>Mucilaginibacter</taxon>
    </lineage>
</organism>
<evidence type="ECO:0000313" key="7">
    <source>
        <dbReference type="EMBL" id="MFD2873266.1"/>
    </source>
</evidence>
<protein>
    <recommendedName>
        <fullName evidence="2">N-acetylmuramoyl-L-alanine amidase</fullName>
        <ecNumber evidence="2">3.5.1.28</ecNumber>
    </recommendedName>
</protein>
<evidence type="ECO:0000256" key="4">
    <source>
        <dbReference type="ARBA" id="ARBA00023316"/>
    </source>
</evidence>
<proteinExistence type="predicted"/>
<dbReference type="Proteomes" id="UP001597557">
    <property type="component" value="Unassembled WGS sequence"/>
</dbReference>
<sequence>MVRNKKYPSHYIVLSAIALLLAACSHKVTKTGSTTIVTTPGGFKVPIVRGPHFKTDSIYTIKTDSLIGIVRQQQPAVLMDSTGLIQTPSEWVGSTNFGIRKANYVIIHFTAQDSVQQTIRTFTIKSTEVSAHYVVAKDGKVYHMVNDYLRSNHAGLGKWGSVTDMNSISLGIEVDNNGSEPFTDAQIKSLLQLLAQLKKAYNIPTANFLGHQDFAPKRKPDPGPLFPWKLLAQNGFGYWSDDVLEVAPPDFDYKTALKLIGYDTADLNAAIIAFKRHFVQDDSTAQLSQLDLNVLYNVYQKYTN</sequence>
<dbReference type="InterPro" id="IPR036505">
    <property type="entry name" value="Amidase/PGRP_sf"/>
</dbReference>
<name>A0ABW5YDA1_9SPHI</name>
<dbReference type="EC" id="3.5.1.28" evidence="2"/>
<reference evidence="8" key="1">
    <citation type="journal article" date="2019" name="Int. J. Syst. Evol. Microbiol.">
        <title>The Global Catalogue of Microorganisms (GCM) 10K type strain sequencing project: providing services to taxonomists for standard genome sequencing and annotation.</title>
        <authorList>
            <consortium name="The Broad Institute Genomics Platform"/>
            <consortium name="The Broad Institute Genome Sequencing Center for Infectious Disease"/>
            <person name="Wu L."/>
            <person name="Ma J."/>
        </authorList>
    </citation>
    <scope>NUCLEOTIDE SEQUENCE [LARGE SCALE GENOMIC DNA]</scope>
    <source>
        <strain evidence="8">KCTC 22437</strain>
    </source>
</reference>
<comment type="catalytic activity">
    <reaction evidence="1">
        <text>Hydrolyzes the link between N-acetylmuramoyl residues and L-amino acid residues in certain cell-wall glycopeptides.</text>
        <dbReference type="EC" id="3.5.1.28"/>
    </reaction>
</comment>
<dbReference type="GO" id="GO:0008745">
    <property type="term" value="F:N-acetylmuramoyl-L-alanine amidase activity"/>
    <property type="evidence" value="ECO:0007669"/>
    <property type="project" value="UniProtKB-EC"/>
</dbReference>
<dbReference type="SMART" id="SM00644">
    <property type="entry name" value="Ami_2"/>
    <property type="match status" value="1"/>
</dbReference>
<comment type="caution">
    <text evidence="7">The sequence shown here is derived from an EMBL/GenBank/DDBJ whole genome shotgun (WGS) entry which is preliminary data.</text>
</comment>
<gene>
    <name evidence="7" type="ORF">ACFS5N_12350</name>
</gene>
<keyword evidence="4" id="KW-0961">Cell wall biogenesis/degradation</keyword>
<dbReference type="InterPro" id="IPR051206">
    <property type="entry name" value="NAMLAA_amidase_2"/>
</dbReference>
<evidence type="ECO:0000259" key="6">
    <source>
        <dbReference type="SMART" id="SM00644"/>
    </source>
</evidence>
<keyword evidence="8" id="KW-1185">Reference proteome</keyword>
<evidence type="ECO:0000256" key="5">
    <source>
        <dbReference type="SAM" id="SignalP"/>
    </source>
</evidence>
<dbReference type="InterPro" id="IPR002502">
    <property type="entry name" value="Amidase_domain"/>
</dbReference>
<dbReference type="EMBL" id="JBHUPD010000002">
    <property type="protein sequence ID" value="MFD2873266.1"/>
    <property type="molecule type" value="Genomic_DNA"/>
</dbReference>
<dbReference type="CDD" id="cd06583">
    <property type="entry name" value="PGRP"/>
    <property type="match status" value="1"/>
</dbReference>
<keyword evidence="3 7" id="KW-0378">Hydrolase</keyword>
<evidence type="ECO:0000313" key="8">
    <source>
        <dbReference type="Proteomes" id="UP001597557"/>
    </source>
</evidence>
<dbReference type="PANTHER" id="PTHR30417:SF1">
    <property type="entry name" value="N-ACETYLMURAMOYL-L-ALANINE AMIDASE AMID"/>
    <property type="match status" value="1"/>
</dbReference>
<feature type="domain" description="N-acetylmuramoyl-L-alanine amidase" evidence="6">
    <location>
        <begin position="92"/>
        <end position="223"/>
    </location>
</feature>
<dbReference type="Pfam" id="PF01510">
    <property type="entry name" value="Amidase_2"/>
    <property type="match status" value="1"/>
</dbReference>
<dbReference type="Gene3D" id="3.40.80.10">
    <property type="entry name" value="Peptidoglycan recognition protein-like"/>
    <property type="match status" value="1"/>
</dbReference>
<accession>A0ABW5YDA1</accession>
<keyword evidence="5" id="KW-0732">Signal</keyword>
<evidence type="ECO:0000256" key="3">
    <source>
        <dbReference type="ARBA" id="ARBA00022801"/>
    </source>
</evidence>
<evidence type="ECO:0000256" key="1">
    <source>
        <dbReference type="ARBA" id="ARBA00001561"/>
    </source>
</evidence>
<dbReference type="PANTHER" id="PTHR30417">
    <property type="entry name" value="N-ACETYLMURAMOYL-L-ALANINE AMIDASE AMID"/>
    <property type="match status" value="1"/>
</dbReference>
<dbReference type="PROSITE" id="PS51257">
    <property type="entry name" value="PROKAR_LIPOPROTEIN"/>
    <property type="match status" value="1"/>
</dbReference>
<evidence type="ECO:0000256" key="2">
    <source>
        <dbReference type="ARBA" id="ARBA00011901"/>
    </source>
</evidence>